<evidence type="ECO:0000256" key="2">
    <source>
        <dbReference type="SAM" id="MobiDB-lite"/>
    </source>
</evidence>
<proteinExistence type="inferred from homology"/>
<feature type="region of interest" description="Disordered" evidence="2">
    <location>
        <begin position="642"/>
        <end position="666"/>
    </location>
</feature>
<feature type="compositionally biased region" description="Polar residues" evidence="2">
    <location>
        <begin position="402"/>
        <end position="421"/>
    </location>
</feature>
<feature type="compositionally biased region" description="Low complexity" evidence="2">
    <location>
        <begin position="642"/>
        <end position="653"/>
    </location>
</feature>
<keyword evidence="5" id="KW-1185">Reference proteome</keyword>
<dbReference type="OrthoDB" id="2013972at2759"/>
<reference evidence="4" key="1">
    <citation type="journal article" date="2021" name="Nat. Commun.">
        <title>Genetic determinants of endophytism in the Arabidopsis root mycobiome.</title>
        <authorList>
            <person name="Mesny F."/>
            <person name="Miyauchi S."/>
            <person name="Thiergart T."/>
            <person name="Pickel B."/>
            <person name="Atanasova L."/>
            <person name="Karlsson M."/>
            <person name="Huettel B."/>
            <person name="Barry K.W."/>
            <person name="Haridas S."/>
            <person name="Chen C."/>
            <person name="Bauer D."/>
            <person name="Andreopoulos W."/>
            <person name="Pangilinan J."/>
            <person name="LaButti K."/>
            <person name="Riley R."/>
            <person name="Lipzen A."/>
            <person name="Clum A."/>
            <person name="Drula E."/>
            <person name="Henrissat B."/>
            <person name="Kohler A."/>
            <person name="Grigoriev I.V."/>
            <person name="Martin F.M."/>
            <person name="Hacquard S."/>
        </authorList>
    </citation>
    <scope>NUCLEOTIDE SEQUENCE</scope>
    <source>
        <strain evidence="4">MPI-SDFR-AT-0073</strain>
    </source>
</reference>
<dbReference type="EMBL" id="JAGPXC010000003">
    <property type="protein sequence ID" value="KAH6654932.1"/>
    <property type="molecule type" value="Genomic_DNA"/>
</dbReference>
<feature type="compositionally biased region" description="Low complexity" evidence="2">
    <location>
        <begin position="67"/>
        <end position="79"/>
    </location>
</feature>
<sequence>MDMFMPMPISYTRPIIKTGPDNRTSTERGDGANNETAGGEDKQVTGKQVSTGRRRAFSGRSKKLLVRSGSGSESRSSSRQRTGKRKIQKRTQSSNGDGDSGSEAASRAIGRRSNDLGVPKPSSTSNNSTSASGGGGGSSSTTSPSREEHGRLLDLNLNLNSNLNPDPNPVAPPIPIITRKAPFNTTTTTADSPVSAASPSTVVSPIGADISHKPLPQIPSVRPTRESASVILSAASTNAARRIIPRTGRGTESLFASASASASAPTPTYTSTSASSASASASAIATAALRPRASSSSQSQHAANGSLSALNAFKNHPPIPPSPSYTGAGPGAGLGAGLGAGAGVSILPLRGYPQQGERPSHKQRQAQRRTSTTQHAAMVPAPSQSSSSTKSSSTSAAFRRTGSLSSTSISGVASSHRTGVMTSDHLPPSSHEGSSHISVGNISNTSGLLKTKISVGPKPLIICNGRTYIHDDQLPYPLPVDLAELHRQSLRTLLLFQLFGGPIISTAFAAKPPQRILEVGCGSGFWSMMCHRYFAQHGHHGISFTGIDIVPLCGTGPDPNSKPDKEMNWRFIQHDMRRAPWPFPDGEFDLVMVKDMACAAPGQFSQVFMDEYLRILRPGGVLEIWETDMSMRMLRPHVPATPATPVAAAPSVAKDSESESEEEDDATRLGVYVVSANTPLSAPLNQFLVEYNGWLSKALDAQYLSAVPCTMMGPMLLQEDGLIEVRSKRLAVPLSEIRWEREGVGGVVTKDGKSYIESMKGKGKAHDTKAGKGGKTLTAAQAAIRRTALETSVGLVQALEPMLREVSGKSQDEWDGWTGKMMNDLLRDGGTSWGECLEIGAWSARRKK</sequence>
<feature type="region of interest" description="Disordered" evidence="2">
    <location>
        <begin position="310"/>
        <end position="330"/>
    </location>
</feature>
<name>A0A9P8UMI8_9PEZI</name>
<dbReference type="InterPro" id="IPR029063">
    <property type="entry name" value="SAM-dependent_MTases_sf"/>
</dbReference>
<accession>A0A9P8UMI8</accession>
<dbReference type="Proteomes" id="UP000758603">
    <property type="component" value="Unassembled WGS sequence"/>
</dbReference>
<comment type="caution">
    <text evidence="4">The sequence shown here is derived from an EMBL/GenBank/DDBJ whole genome shotgun (WGS) entry which is preliminary data.</text>
</comment>
<feature type="compositionally biased region" description="Polar residues" evidence="2">
    <location>
        <begin position="431"/>
        <end position="441"/>
    </location>
</feature>
<evidence type="ECO:0000259" key="3">
    <source>
        <dbReference type="Pfam" id="PF13649"/>
    </source>
</evidence>
<dbReference type="Gene3D" id="3.40.50.150">
    <property type="entry name" value="Vaccinia Virus protein VP39"/>
    <property type="match status" value="1"/>
</dbReference>
<evidence type="ECO:0000313" key="4">
    <source>
        <dbReference type="EMBL" id="KAH6654932.1"/>
    </source>
</evidence>
<feature type="region of interest" description="Disordered" evidence="2">
    <location>
        <begin position="257"/>
        <end position="276"/>
    </location>
</feature>
<dbReference type="AlphaFoldDB" id="A0A9P8UMI8"/>
<dbReference type="PANTHER" id="PTHR43591">
    <property type="entry name" value="METHYLTRANSFERASE"/>
    <property type="match status" value="1"/>
</dbReference>
<feature type="compositionally biased region" description="Basic residues" evidence="2">
    <location>
        <begin position="52"/>
        <end position="65"/>
    </location>
</feature>
<dbReference type="InterPro" id="IPR041698">
    <property type="entry name" value="Methyltransf_25"/>
</dbReference>
<dbReference type="SUPFAM" id="SSF53335">
    <property type="entry name" value="S-adenosyl-L-methionine-dependent methyltransferases"/>
    <property type="match status" value="1"/>
</dbReference>
<feature type="domain" description="Methyltransferase" evidence="3">
    <location>
        <begin position="516"/>
        <end position="620"/>
    </location>
</feature>
<feature type="compositionally biased region" description="Low complexity" evidence="2">
    <location>
        <begin position="121"/>
        <end position="131"/>
    </location>
</feature>
<dbReference type="CDD" id="cd02440">
    <property type="entry name" value="AdoMet_MTases"/>
    <property type="match status" value="1"/>
</dbReference>
<dbReference type="PANTHER" id="PTHR43591:SF50">
    <property type="entry name" value="METHYLTRANSFERASE DOMAIN-CONTAINING PROTEIN-RELATED"/>
    <property type="match status" value="1"/>
</dbReference>
<evidence type="ECO:0000256" key="1">
    <source>
        <dbReference type="ARBA" id="ARBA00038158"/>
    </source>
</evidence>
<dbReference type="Pfam" id="PF13649">
    <property type="entry name" value="Methyltransf_25"/>
    <property type="match status" value="1"/>
</dbReference>
<evidence type="ECO:0000313" key="5">
    <source>
        <dbReference type="Proteomes" id="UP000758603"/>
    </source>
</evidence>
<organism evidence="4 5">
    <name type="scientific">Truncatella angustata</name>
    <dbReference type="NCBI Taxonomy" id="152316"/>
    <lineage>
        <taxon>Eukaryota</taxon>
        <taxon>Fungi</taxon>
        <taxon>Dikarya</taxon>
        <taxon>Ascomycota</taxon>
        <taxon>Pezizomycotina</taxon>
        <taxon>Sordariomycetes</taxon>
        <taxon>Xylariomycetidae</taxon>
        <taxon>Amphisphaeriales</taxon>
        <taxon>Sporocadaceae</taxon>
        <taxon>Truncatella</taxon>
    </lineage>
</organism>
<dbReference type="GeneID" id="70128661"/>
<dbReference type="RefSeq" id="XP_045959197.1">
    <property type="nucleotide sequence ID" value="XM_046099769.1"/>
</dbReference>
<feature type="region of interest" description="Disordered" evidence="2">
    <location>
        <begin position="347"/>
        <end position="441"/>
    </location>
</feature>
<feature type="compositionally biased region" description="Low complexity" evidence="2">
    <location>
        <begin position="368"/>
        <end position="395"/>
    </location>
</feature>
<gene>
    <name evidence="4" type="ORF">BKA67DRAFT_533881</name>
</gene>
<feature type="region of interest" description="Disordered" evidence="2">
    <location>
        <begin position="1"/>
        <end position="149"/>
    </location>
</feature>
<comment type="similarity">
    <text evidence="1">Belongs to the methyltransferase superfamily. LaeA methyltransferase family.</text>
</comment>
<protein>
    <recommendedName>
        <fullName evidence="3">Methyltransferase domain-containing protein</fullName>
    </recommendedName>
</protein>